<protein>
    <submittedName>
        <fullName evidence="1">Uncharacterized protein</fullName>
    </submittedName>
</protein>
<name>X0TKI4_9ZZZZ</name>
<dbReference type="EMBL" id="BARS01018401">
    <property type="protein sequence ID" value="GAF94053.1"/>
    <property type="molecule type" value="Genomic_DNA"/>
</dbReference>
<evidence type="ECO:0000313" key="1">
    <source>
        <dbReference type="EMBL" id="GAF94053.1"/>
    </source>
</evidence>
<comment type="caution">
    <text evidence="1">The sequence shown here is derived from an EMBL/GenBank/DDBJ whole genome shotgun (WGS) entry which is preliminary data.</text>
</comment>
<gene>
    <name evidence="1" type="ORF">S01H1_29941</name>
</gene>
<proteinExistence type="predicted"/>
<reference evidence="1" key="1">
    <citation type="journal article" date="2014" name="Front. Microbiol.">
        <title>High frequency of phylogenetically diverse reductive dehalogenase-homologous genes in deep subseafloor sedimentary metagenomes.</title>
        <authorList>
            <person name="Kawai M."/>
            <person name="Futagami T."/>
            <person name="Toyoda A."/>
            <person name="Takaki Y."/>
            <person name="Nishi S."/>
            <person name="Hori S."/>
            <person name="Arai W."/>
            <person name="Tsubouchi T."/>
            <person name="Morono Y."/>
            <person name="Uchiyama I."/>
            <person name="Ito T."/>
            <person name="Fujiyama A."/>
            <person name="Inagaki F."/>
            <person name="Takami H."/>
        </authorList>
    </citation>
    <scope>NUCLEOTIDE SEQUENCE</scope>
    <source>
        <strain evidence="1">Expedition CK06-06</strain>
    </source>
</reference>
<accession>X0TKI4</accession>
<dbReference type="AlphaFoldDB" id="X0TKI4"/>
<sequence>MIDPNDVLISGLENISNSMHDPNDVLISGLENISNSMLNIKTITDIYCLKKKAENLSKFLISPKCEYEISYLRNVVHKNENCHDDIFIQHQYVLLDELQTCISEKNIDGIFEIKQNFMPDPNLDECFNDILHNVLK</sequence>
<organism evidence="1">
    <name type="scientific">marine sediment metagenome</name>
    <dbReference type="NCBI Taxonomy" id="412755"/>
    <lineage>
        <taxon>unclassified sequences</taxon>
        <taxon>metagenomes</taxon>
        <taxon>ecological metagenomes</taxon>
    </lineage>
</organism>